<sequence length="36" mass="4252">MLWQLFLCLLNIKDFLTHNVICFADCIDKTGRFCSE</sequence>
<reference evidence="2" key="2">
    <citation type="journal article" date="2015" name="Fish Shellfish Immunol.">
        <title>Early steps in the European eel (Anguilla anguilla)-Vibrio vulnificus interaction in the gills: Role of the RtxA13 toxin.</title>
        <authorList>
            <person name="Callol A."/>
            <person name="Pajuelo D."/>
            <person name="Ebbesson L."/>
            <person name="Teles M."/>
            <person name="MacKenzie S."/>
            <person name="Amaro C."/>
        </authorList>
    </citation>
    <scope>NUCLEOTIDE SEQUENCE</scope>
</reference>
<organism evidence="2">
    <name type="scientific">Anguilla anguilla</name>
    <name type="common">European freshwater eel</name>
    <name type="synonym">Muraena anguilla</name>
    <dbReference type="NCBI Taxonomy" id="7936"/>
    <lineage>
        <taxon>Eukaryota</taxon>
        <taxon>Metazoa</taxon>
        <taxon>Chordata</taxon>
        <taxon>Craniata</taxon>
        <taxon>Vertebrata</taxon>
        <taxon>Euteleostomi</taxon>
        <taxon>Actinopterygii</taxon>
        <taxon>Neopterygii</taxon>
        <taxon>Teleostei</taxon>
        <taxon>Anguilliformes</taxon>
        <taxon>Anguillidae</taxon>
        <taxon>Anguilla</taxon>
    </lineage>
</organism>
<protein>
    <submittedName>
        <fullName evidence="2">Uncharacterized protein</fullName>
    </submittedName>
</protein>
<feature type="chain" id="PRO_5002432856" evidence="1">
    <location>
        <begin position="18"/>
        <end position="36"/>
    </location>
</feature>
<name>A0A0E9T6K0_ANGAN</name>
<reference evidence="2" key="1">
    <citation type="submission" date="2014-11" db="EMBL/GenBank/DDBJ databases">
        <authorList>
            <person name="Amaro Gonzalez C."/>
        </authorList>
    </citation>
    <scope>NUCLEOTIDE SEQUENCE</scope>
</reference>
<proteinExistence type="predicted"/>
<evidence type="ECO:0000313" key="2">
    <source>
        <dbReference type="EMBL" id="JAH49251.1"/>
    </source>
</evidence>
<accession>A0A0E9T6K0</accession>
<evidence type="ECO:0000256" key="1">
    <source>
        <dbReference type="SAM" id="SignalP"/>
    </source>
</evidence>
<dbReference type="AlphaFoldDB" id="A0A0E9T6K0"/>
<feature type="signal peptide" evidence="1">
    <location>
        <begin position="1"/>
        <end position="17"/>
    </location>
</feature>
<dbReference type="EMBL" id="GBXM01059326">
    <property type="protein sequence ID" value="JAH49251.1"/>
    <property type="molecule type" value="Transcribed_RNA"/>
</dbReference>
<keyword evidence="1" id="KW-0732">Signal</keyword>